<dbReference type="Gene3D" id="3.40.50.2000">
    <property type="entry name" value="Glycogen Phosphorylase B"/>
    <property type="match status" value="3"/>
</dbReference>
<protein>
    <submittedName>
        <fullName evidence="2">Uncharacterized protein</fullName>
    </submittedName>
</protein>
<sequence>MMRLQLVCARVVFDPFGWLVVTNRLQEVCGGVGFVVPWCDQLRVLCHSSVGGFWSHYGWNSAKEAVFAGVPLLTVGEEIVNLEDDEGKEMRKRAKELQQICQGAIVDSGSSETNITTFIKGISQDQED</sequence>
<organism evidence="2 3">
    <name type="scientific">Rubus argutus</name>
    <name type="common">Southern blackberry</name>
    <dbReference type="NCBI Taxonomy" id="59490"/>
    <lineage>
        <taxon>Eukaryota</taxon>
        <taxon>Viridiplantae</taxon>
        <taxon>Streptophyta</taxon>
        <taxon>Embryophyta</taxon>
        <taxon>Tracheophyta</taxon>
        <taxon>Spermatophyta</taxon>
        <taxon>Magnoliopsida</taxon>
        <taxon>eudicotyledons</taxon>
        <taxon>Gunneridae</taxon>
        <taxon>Pentapetalae</taxon>
        <taxon>rosids</taxon>
        <taxon>fabids</taxon>
        <taxon>Rosales</taxon>
        <taxon>Rosaceae</taxon>
        <taxon>Rosoideae</taxon>
        <taxon>Rosoideae incertae sedis</taxon>
        <taxon>Rubus</taxon>
    </lineage>
</organism>
<evidence type="ECO:0000313" key="2">
    <source>
        <dbReference type="EMBL" id="KAK9940881.1"/>
    </source>
</evidence>
<dbReference type="Proteomes" id="UP001457282">
    <property type="component" value="Unassembled WGS sequence"/>
</dbReference>
<dbReference type="PANTHER" id="PTHR48045:SF22">
    <property type="entry name" value="UDP-GLUCURONOSYL_UDP-GLUCOSYLTRANSFERASE"/>
    <property type="match status" value="1"/>
</dbReference>
<reference evidence="2 3" key="1">
    <citation type="journal article" date="2023" name="G3 (Bethesda)">
        <title>A chromosome-length genome assembly and annotation of blackberry (Rubus argutus, cv. 'Hillquist').</title>
        <authorList>
            <person name="Bruna T."/>
            <person name="Aryal R."/>
            <person name="Dudchenko O."/>
            <person name="Sargent D.J."/>
            <person name="Mead D."/>
            <person name="Buti M."/>
            <person name="Cavallini A."/>
            <person name="Hytonen T."/>
            <person name="Andres J."/>
            <person name="Pham M."/>
            <person name="Weisz D."/>
            <person name="Mascagni F."/>
            <person name="Usai G."/>
            <person name="Natali L."/>
            <person name="Bassil N."/>
            <person name="Fernandez G.E."/>
            <person name="Lomsadze A."/>
            <person name="Armour M."/>
            <person name="Olukolu B."/>
            <person name="Poorten T."/>
            <person name="Britton C."/>
            <person name="Davik J."/>
            <person name="Ashrafi H."/>
            <person name="Aiden E.L."/>
            <person name="Borodovsky M."/>
            <person name="Worthington M."/>
        </authorList>
    </citation>
    <scope>NUCLEOTIDE SEQUENCE [LARGE SCALE GENOMIC DNA]</scope>
    <source>
        <strain evidence="2">PI 553951</strain>
    </source>
</reference>
<name>A0AAW1XWP2_RUBAR</name>
<evidence type="ECO:0000256" key="1">
    <source>
        <dbReference type="ARBA" id="ARBA00022679"/>
    </source>
</evidence>
<proteinExistence type="predicted"/>
<dbReference type="Pfam" id="PF00201">
    <property type="entry name" value="UDPGT"/>
    <property type="match status" value="1"/>
</dbReference>
<dbReference type="SUPFAM" id="SSF53756">
    <property type="entry name" value="UDP-Glycosyltransferase/glycogen phosphorylase"/>
    <property type="match status" value="1"/>
</dbReference>
<dbReference type="PANTHER" id="PTHR48045">
    <property type="entry name" value="UDP-GLYCOSYLTRANSFERASE 72B1"/>
    <property type="match status" value="1"/>
</dbReference>
<dbReference type="AlphaFoldDB" id="A0AAW1XWP2"/>
<accession>A0AAW1XWP2</accession>
<dbReference type="GO" id="GO:0008194">
    <property type="term" value="F:UDP-glycosyltransferase activity"/>
    <property type="evidence" value="ECO:0007669"/>
    <property type="project" value="InterPro"/>
</dbReference>
<dbReference type="InterPro" id="IPR002213">
    <property type="entry name" value="UDP_glucos_trans"/>
</dbReference>
<dbReference type="EMBL" id="JBEDUW010000003">
    <property type="protein sequence ID" value="KAK9940881.1"/>
    <property type="molecule type" value="Genomic_DNA"/>
</dbReference>
<keyword evidence="3" id="KW-1185">Reference proteome</keyword>
<gene>
    <name evidence="2" type="ORF">M0R45_017518</name>
</gene>
<keyword evidence="1" id="KW-0808">Transferase</keyword>
<comment type="caution">
    <text evidence="2">The sequence shown here is derived from an EMBL/GenBank/DDBJ whole genome shotgun (WGS) entry which is preliminary data.</text>
</comment>
<evidence type="ECO:0000313" key="3">
    <source>
        <dbReference type="Proteomes" id="UP001457282"/>
    </source>
</evidence>